<evidence type="ECO:0000313" key="2">
    <source>
        <dbReference type="EMBL" id="CAF4770358.1"/>
    </source>
</evidence>
<comment type="caution">
    <text evidence="2">The sequence shown here is derived from an EMBL/GenBank/DDBJ whole genome shotgun (WGS) entry which is preliminary data.</text>
</comment>
<feature type="region of interest" description="Disordered" evidence="1">
    <location>
        <begin position="1"/>
        <end position="61"/>
    </location>
</feature>
<feature type="non-terminal residue" evidence="2">
    <location>
        <position position="61"/>
    </location>
</feature>
<dbReference type="Proteomes" id="UP000676336">
    <property type="component" value="Unassembled WGS sequence"/>
</dbReference>
<evidence type="ECO:0000256" key="1">
    <source>
        <dbReference type="SAM" id="MobiDB-lite"/>
    </source>
</evidence>
<protein>
    <submittedName>
        <fullName evidence="2">Uncharacterized protein</fullName>
    </submittedName>
</protein>
<organism evidence="2 3">
    <name type="scientific">Rotaria magnacalcarata</name>
    <dbReference type="NCBI Taxonomy" id="392030"/>
    <lineage>
        <taxon>Eukaryota</taxon>
        <taxon>Metazoa</taxon>
        <taxon>Spiralia</taxon>
        <taxon>Gnathifera</taxon>
        <taxon>Rotifera</taxon>
        <taxon>Eurotatoria</taxon>
        <taxon>Bdelloidea</taxon>
        <taxon>Philodinida</taxon>
        <taxon>Philodinidae</taxon>
        <taxon>Rotaria</taxon>
    </lineage>
</organism>
<name>A0A8S3BEB6_9BILA</name>
<proteinExistence type="predicted"/>
<dbReference type="EMBL" id="CAJOBI010141586">
    <property type="protein sequence ID" value="CAF4770358.1"/>
    <property type="molecule type" value="Genomic_DNA"/>
</dbReference>
<sequence length="61" mass="6635">MSTKSKTVDWSSLTEVSSDSESESESESVGKLTSDNSMDIKHVGKDSDDESDVYSVNDVNE</sequence>
<reference evidence="2" key="1">
    <citation type="submission" date="2021-02" db="EMBL/GenBank/DDBJ databases">
        <authorList>
            <person name="Nowell W R."/>
        </authorList>
    </citation>
    <scope>NUCLEOTIDE SEQUENCE</scope>
</reference>
<evidence type="ECO:0000313" key="3">
    <source>
        <dbReference type="Proteomes" id="UP000676336"/>
    </source>
</evidence>
<accession>A0A8S3BEB6</accession>
<feature type="compositionally biased region" description="Polar residues" evidence="1">
    <location>
        <begin position="1"/>
        <end position="10"/>
    </location>
</feature>
<gene>
    <name evidence="2" type="ORF">SMN809_LOCUS45910</name>
</gene>
<dbReference type="AlphaFoldDB" id="A0A8S3BEB6"/>